<evidence type="ECO:0000256" key="1">
    <source>
        <dbReference type="SAM" id="SignalP"/>
    </source>
</evidence>
<comment type="caution">
    <text evidence="2">The sequence shown here is derived from an EMBL/GenBank/DDBJ whole genome shotgun (WGS) entry which is preliminary data.</text>
</comment>
<feature type="signal peptide" evidence="1">
    <location>
        <begin position="1"/>
        <end position="21"/>
    </location>
</feature>
<dbReference type="STRING" id="1121895.GCA_000378485_02844"/>
<protein>
    <submittedName>
        <fullName evidence="2">Uncharacterized protein</fullName>
    </submittedName>
</protein>
<dbReference type="RefSeq" id="WP_020214016.1">
    <property type="nucleotide sequence ID" value="NZ_JRLX01000017.1"/>
</dbReference>
<sequence>MVQVKNIVLGAFLLIAVAATAQDTASKAEVQKVKDSVKMDVRHLGKVSNTTTTTTRRISYRKKKKDEAEKIKPVADSLIVKETIVKKDDSIRQKDMPLIEADKVKTE</sequence>
<dbReference type="EMBL" id="JRLX01000017">
    <property type="protein sequence ID" value="KGO85666.1"/>
    <property type="molecule type" value="Genomic_DNA"/>
</dbReference>
<accession>A0A0A2M271</accession>
<name>A0A0A2M271_9FLAO</name>
<keyword evidence="1" id="KW-0732">Signal</keyword>
<evidence type="ECO:0000313" key="3">
    <source>
        <dbReference type="Proteomes" id="UP000030152"/>
    </source>
</evidence>
<feature type="chain" id="PRO_5001991744" evidence="1">
    <location>
        <begin position="22"/>
        <end position="107"/>
    </location>
</feature>
<dbReference type="Proteomes" id="UP000030152">
    <property type="component" value="Unassembled WGS sequence"/>
</dbReference>
<evidence type="ECO:0000313" key="2">
    <source>
        <dbReference type="EMBL" id="KGO85666.1"/>
    </source>
</evidence>
<reference evidence="2 3" key="1">
    <citation type="submission" date="2013-09" db="EMBL/GenBank/DDBJ databases">
        <authorList>
            <person name="Zeng Z."/>
            <person name="Chen C."/>
        </authorList>
    </citation>
    <scope>NUCLEOTIDE SEQUENCE [LARGE SCALE GENOMIC DNA]</scope>
    <source>
        <strain evidence="2 3">WB 3.3-2</strain>
    </source>
</reference>
<keyword evidence="3" id="KW-1185">Reference proteome</keyword>
<proteinExistence type="predicted"/>
<dbReference type="AlphaFoldDB" id="A0A0A2M271"/>
<gene>
    <name evidence="2" type="ORF">Q765_14665</name>
</gene>
<organism evidence="2 3">
    <name type="scientific">Flavobacterium rivuli WB 3.3-2 = DSM 21788</name>
    <dbReference type="NCBI Taxonomy" id="1121895"/>
    <lineage>
        <taxon>Bacteria</taxon>
        <taxon>Pseudomonadati</taxon>
        <taxon>Bacteroidota</taxon>
        <taxon>Flavobacteriia</taxon>
        <taxon>Flavobacteriales</taxon>
        <taxon>Flavobacteriaceae</taxon>
        <taxon>Flavobacterium</taxon>
    </lineage>
</organism>